<sequence length="172" mass="20243">MDIFRNAKQTERENTARRRHQQTRGNVVSVAQNRCFAENPLHILAEILPLSCFKSGAPSPKPVFLYEKQEEESVPWVITTDSSDEDVSILDDDKEFFINDIKDQVRSQQLQQRQHPRGLSIAKQANSPYRRYYEPETVKESNEEEEREDDANDEEEDYFFNVPLNSFDRRMV</sequence>
<feature type="compositionally biased region" description="Acidic residues" evidence="1">
    <location>
        <begin position="142"/>
        <end position="158"/>
    </location>
</feature>
<evidence type="ECO:0000313" key="2">
    <source>
        <dbReference type="EMBL" id="CAB9512067.1"/>
    </source>
</evidence>
<comment type="caution">
    <text evidence="2">The sequence shown here is derived from an EMBL/GenBank/DDBJ whole genome shotgun (WGS) entry which is preliminary data.</text>
</comment>
<organism evidence="2 3">
    <name type="scientific">Seminavis robusta</name>
    <dbReference type="NCBI Taxonomy" id="568900"/>
    <lineage>
        <taxon>Eukaryota</taxon>
        <taxon>Sar</taxon>
        <taxon>Stramenopiles</taxon>
        <taxon>Ochrophyta</taxon>
        <taxon>Bacillariophyta</taxon>
        <taxon>Bacillariophyceae</taxon>
        <taxon>Bacillariophycidae</taxon>
        <taxon>Naviculales</taxon>
        <taxon>Naviculaceae</taxon>
        <taxon>Seminavis</taxon>
    </lineage>
</organism>
<accession>A0A9N8HGM5</accession>
<dbReference type="Proteomes" id="UP001153069">
    <property type="component" value="Unassembled WGS sequence"/>
</dbReference>
<reference evidence="2" key="1">
    <citation type="submission" date="2020-06" db="EMBL/GenBank/DDBJ databases">
        <authorList>
            <consortium name="Plant Systems Biology data submission"/>
        </authorList>
    </citation>
    <scope>NUCLEOTIDE SEQUENCE</scope>
    <source>
        <strain evidence="2">D6</strain>
    </source>
</reference>
<feature type="region of interest" description="Disordered" evidence="1">
    <location>
        <begin position="108"/>
        <end position="160"/>
    </location>
</feature>
<proteinExistence type="predicted"/>
<dbReference type="EMBL" id="CAICTM010000515">
    <property type="protein sequence ID" value="CAB9512067.1"/>
    <property type="molecule type" value="Genomic_DNA"/>
</dbReference>
<protein>
    <submittedName>
        <fullName evidence="2">Uncharacterized protein</fullName>
    </submittedName>
</protein>
<evidence type="ECO:0000256" key="1">
    <source>
        <dbReference type="SAM" id="MobiDB-lite"/>
    </source>
</evidence>
<keyword evidence="3" id="KW-1185">Reference proteome</keyword>
<dbReference type="AlphaFoldDB" id="A0A9N8HGM5"/>
<name>A0A9N8HGM5_9STRA</name>
<evidence type="ECO:0000313" key="3">
    <source>
        <dbReference type="Proteomes" id="UP001153069"/>
    </source>
</evidence>
<gene>
    <name evidence="2" type="ORF">SEMRO_516_G158560.1</name>
</gene>
<feature type="compositionally biased region" description="Basic and acidic residues" evidence="1">
    <location>
        <begin position="131"/>
        <end position="141"/>
    </location>
</feature>
<feature type="region of interest" description="Disordered" evidence="1">
    <location>
        <begin position="1"/>
        <end position="24"/>
    </location>
</feature>